<dbReference type="Pfam" id="PF12146">
    <property type="entry name" value="Hydrolase_4"/>
    <property type="match status" value="1"/>
</dbReference>
<dbReference type="SUPFAM" id="SSF53474">
    <property type="entry name" value="alpha/beta-Hydrolases"/>
    <property type="match status" value="1"/>
</dbReference>
<sequence>MANLREFTYPSSDGIHQVHAAEWTPENGAPRAVLQLVHGISEYIMRYDGFARFMADHGFVVVGNDHLGHGGTATGPEEYGFLAEQDGWKHITDDVRMLRVLTGERYGGLPYFLMGHSMGSFVARTYLIRWPNTLDGCILSGTGQEPAATVAFGKGVLAMFGAIRGYHTPCKFFNDLSLGVYNKKFAPNRTGADWISRDNDVVDAYVADPLCSFLPTAGMSRDMMEGLQFIADPDNLAKMDPDTPVYLFSGDQDPVGAMGEGVRKVYGFFQDAGVKDVTMKLYPGGRHEMLNEINRDEVYQDVLTWLEGHMAEE</sequence>
<name>A6NU25_9FIRM</name>
<accession>A6NU25</accession>
<dbReference type="PANTHER" id="PTHR11614">
    <property type="entry name" value="PHOSPHOLIPASE-RELATED"/>
    <property type="match status" value="1"/>
</dbReference>
<dbReference type="InterPro" id="IPR051044">
    <property type="entry name" value="MAG_DAG_Lipase"/>
</dbReference>
<dbReference type="eggNOG" id="COG2267">
    <property type="taxonomic scope" value="Bacteria"/>
</dbReference>
<dbReference type="AlphaFoldDB" id="A6NU25"/>
<reference evidence="2 3" key="2">
    <citation type="submission" date="2007-06" db="EMBL/GenBank/DDBJ databases">
        <title>Draft genome sequence of Pseudoflavonifractor capillosus ATCC 29799.</title>
        <authorList>
            <person name="Sudarsanam P."/>
            <person name="Ley R."/>
            <person name="Guruge J."/>
            <person name="Turnbaugh P.J."/>
            <person name="Mahowald M."/>
            <person name="Liep D."/>
            <person name="Gordon J."/>
        </authorList>
    </citation>
    <scope>NUCLEOTIDE SEQUENCE [LARGE SCALE GENOMIC DNA]</scope>
    <source>
        <strain evidence="2 3">ATCC 29799</strain>
    </source>
</reference>
<organism evidence="2 3">
    <name type="scientific">Pseudoflavonifractor capillosus ATCC 29799</name>
    <dbReference type="NCBI Taxonomy" id="411467"/>
    <lineage>
        <taxon>Bacteria</taxon>
        <taxon>Bacillati</taxon>
        <taxon>Bacillota</taxon>
        <taxon>Clostridia</taxon>
        <taxon>Eubacteriales</taxon>
        <taxon>Oscillospiraceae</taxon>
        <taxon>Pseudoflavonifractor</taxon>
    </lineage>
</organism>
<dbReference type="OrthoDB" id="9806902at2"/>
<dbReference type="ESTHER" id="9firm-a6nu25">
    <property type="family name" value="Monoglyceridelipase_lysophospholip"/>
</dbReference>
<evidence type="ECO:0000259" key="1">
    <source>
        <dbReference type="Pfam" id="PF12146"/>
    </source>
</evidence>
<dbReference type="EMBL" id="AAXG02000011">
    <property type="protein sequence ID" value="EDN00372.1"/>
    <property type="molecule type" value="Genomic_DNA"/>
</dbReference>
<keyword evidence="3" id="KW-1185">Reference proteome</keyword>
<comment type="caution">
    <text evidence="2">The sequence shown here is derived from an EMBL/GenBank/DDBJ whole genome shotgun (WGS) entry which is preliminary data.</text>
</comment>
<gene>
    <name evidence="2" type="ORF">BACCAP_01705</name>
</gene>
<protein>
    <recommendedName>
        <fullName evidence="1">Serine aminopeptidase S33 domain-containing protein</fullName>
    </recommendedName>
</protein>
<dbReference type="InterPro" id="IPR029058">
    <property type="entry name" value="AB_hydrolase_fold"/>
</dbReference>
<dbReference type="Proteomes" id="UP000003639">
    <property type="component" value="Unassembled WGS sequence"/>
</dbReference>
<dbReference type="Gene3D" id="3.40.50.1820">
    <property type="entry name" value="alpha/beta hydrolase"/>
    <property type="match status" value="1"/>
</dbReference>
<dbReference type="InterPro" id="IPR022742">
    <property type="entry name" value="Hydrolase_4"/>
</dbReference>
<evidence type="ECO:0000313" key="2">
    <source>
        <dbReference type="EMBL" id="EDN00372.1"/>
    </source>
</evidence>
<evidence type="ECO:0000313" key="3">
    <source>
        <dbReference type="Proteomes" id="UP000003639"/>
    </source>
</evidence>
<proteinExistence type="predicted"/>
<dbReference type="RefSeq" id="WP_006572252.1">
    <property type="nucleotide sequence ID" value="NZ_AAXG02000011.1"/>
</dbReference>
<reference evidence="2 3" key="1">
    <citation type="submission" date="2007-04" db="EMBL/GenBank/DDBJ databases">
        <authorList>
            <person name="Fulton L."/>
            <person name="Clifton S."/>
            <person name="Fulton B."/>
            <person name="Xu J."/>
            <person name="Minx P."/>
            <person name="Pepin K.H."/>
            <person name="Johnson M."/>
            <person name="Thiruvilangam P."/>
            <person name="Bhonagiri V."/>
            <person name="Nash W.E."/>
            <person name="Mardis E.R."/>
            <person name="Wilson R.K."/>
        </authorList>
    </citation>
    <scope>NUCLEOTIDE SEQUENCE [LARGE SCALE GENOMIC DNA]</scope>
    <source>
        <strain evidence="2 3">ATCC 29799</strain>
    </source>
</reference>
<dbReference type="STRING" id="411467.BACCAP_01705"/>
<feature type="domain" description="Serine aminopeptidase S33" evidence="1">
    <location>
        <begin position="29"/>
        <end position="293"/>
    </location>
</feature>